<name>A0A180GBP1_PUCT1</name>
<dbReference type="EMBL" id="ADAS02000116">
    <property type="protein sequence ID" value="OAV89878.1"/>
    <property type="molecule type" value="Genomic_DNA"/>
</dbReference>
<dbReference type="Proteomes" id="UP000005240">
    <property type="component" value="Unassembled WGS sequence"/>
</dbReference>
<organism evidence="2">
    <name type="scientific">Puccinia triticina (isolate 1-1 / race 1 (BBBD))</name>
    <name type="common">Brown leaf rust fungus</name>
    <dbReference type="NCBI Taxonomy" id="630390"/>
    <lineage>
        <taxon>Eukaryota</taxon>
        <taxon>Fungi</taxon>
        <taxon>Dikarya</taxon>
        <taxon>Basidiomycota</taxon>
        <taxon>Pucciniomycotina</taxon>
        <taxon>Pucciniomycetes</taxon>
        <taxon>Pucciniales</taxon>
        <taxon>Pucciniaceae</taxon>
        <taxon>Puccinia</taxon>
    </lineage>
</organism>
<proteinExistence type="predicted"/>
<evidence type="ECO:0000313" key="4">
    <source>
        <dbReference type="Proteomes" id="UP000005240"/>
    </source>
</evidence>
<reference evidence="2" key="2">
    <citation type="submission" date="2016-05" db="EMBL/GenBank/DDBJ databases">
        <title>Comparative analysis highlights variable genome content of wheat rusts and divergence of the mating loci.</title>
        <authorList>
            <person name="Cuomo C.A."/>
            <person name="Bakkeren G."/>
            <person name="Szabo L."/>
            <person name="Khalil H."/>
            <person name="Joly D."/>
            <person name="Goldberg J."/>
            <person name="Young S."/>
            <person name="Zeng Q."/>
            <person name="Fellers J."/>
        </authorList>
    </citation>
    <scope>NUCLEOTIDE SEQUENCE [LARGE SCALE GENOMIC DNA]</scope>
    <source>
        <strain evidence="2">1-1 BBBD Race 1</strain>
    </source>
</reference>
<evidence type="ECO:0000313" key="3">
    <source>
        <dbReference type="EnsemblFungi" id="PTTG_28525-t43_1-p1"/>
    </source>
</evidence>
<sequence length="379" mass="43447">MAIAGSHVAKTTPHPSSSNPRPCCRKWRPKHTRVWYTDQGKTSAATIKYVWELMVYPHPNQTRVRQKLREILLTHTLESYSRLQSFQGQPFIHSPLPLVKAYVLEQPAAFRRQNLPPGLPLNHDSMASLLTFLRSIVKHERTHLRNMLLINVRQEARARELGPVPKLFELVVKIDRQFQPQAAMQKPEEIQAQLHWGVRVQIAMLHIITIHHLAHRAPGDMRSQWDLIDNHLEAVRGKSDLQIAAHAILILRQDRELFPGNVMFLDVPVEMVRIPNPVETDIKAQEMAVLLHCMDYPLGHTRLTRARTGMSDQMSETGVRRVVEPTRWILLSKQNLDISARRVLEQRGPTTCRTCQFVLQLAIVARAVLGPDCRTALPE</sequence>
<dbReference type="OrthoDB" id="10681995at2759"/>
<reference evidence="3" key="4">
    <citation type="submission" date="2025-05" db="UniProtKB">
        <authorList>
            <consortium name="EnsemblFungi"/>
        </authorList>
    </citation>
    <scope>IDENTIFICATION</scope>
    <source>
        <strain evidence="3">isolate 1-1 / race 1 (BBBD)</strain>
    </source>
</reference>
<reference evidence="3 4" key="3">
    <citation type="journal article" date="2017" name="G3 (Bethesda)">
        <title>Comparative analysis highlights variable genome content of wheat rusts and divergence of the mating loci.</title>
        <authorList>
            <person name="Cuomo C.A."/>
            <person name="Bakkeren G."/>
            <person name="Khalil H.B."/>
            <person name="Panwar V."/>
            <person name="Joly D."/>
            <person name="Linning R."/>
            <person name="Sakthikumar S."/>
            <person name="Song X."/>
            <person name="Adiconis X."/>
            <person name="Fan L."/>
            <person name="Goldberg J.M."/>
            <person name="Levin J.Z."/>
            <person name="Young S."/>
            <person name="Zeng Q."/>
            <person name="Anikster Y."/>
            <person name="Bruce M."/>
            <person name="Wang M."/>
            <person name="Yin C."/>
            <person name="McCallum B."/>
            <person name="Szabo L.J."/>
            <person name="Hulbert S."/>
            <person name="Chen X."/>
            <person name="Fellers J.P."/>
        </authorList>
    </citation>
    <scope>NUCLEOTIDE SEQUENCE</scope>
    <source>
        <strain evidence="4">Isolate 1-1 / race 1 (BBBD)</strain>
        <strain evidence="3">isolate 1-1 / race 1 (BBBD)</strain>
    </source>
</reference>
<feature type="region of interest" description="Disordered" evidence="1">
    <location>
        <begin position="1"/>
        <end position="24"/>
    </location>
</feature>
<keyword evidence="4" id="KW-1185">Reference proteome</keyword>
<evidence type="ECO:0000313" key="2">
    <source>
        <dbReference type="EMBL" id="OAV89878.1"/>
    </source>
</evidence>
<evidence type="ECO:0000256" key="1">
    <source>
        <dbReference type="SAM" id="MobiDB-lite"/>
    </source>
</evidence>
<reference evidence="2" key="1">
    <citation type="submission" date="2009-11" db="EMBL/GenBank/DDBJ databases">
        <authorList>
            <consortium name="The Broad Institute Genome Sequencing Platform"/>
            <person name="Ward D."/>
            <person name="Feldgarden M."/>
            <person name="Earl A."/>
            <person name="Young S.K."/>
            <person name="Zeng Q."/>
            <person name="Koehrsen M."/>
            <person name="Alvarado L."/>
            <person name="Berlin A."/>
            <person name="Bochicchio J."/>
            <person name="Borenstein D."/>
            <person name="Chapman S.B."/>
            <person name="Chen Z."/>
            <person name="Engels R."/>
            <person name="Freedman E."/>
            <person name="Gellesch M."/>
            <person name="Goldberg J."/>
            <person name="Griggs A."/>
            <person name="Gujja S."/>
            <person name="Heilman E."/>
            <person name="Heiman D."/>
            <person name="Hepburn T."/>
            <person name="Howarth C."/>
            <person name="Jen D."/>
            <person name="Larson L."/>
            <person name="Lewis B."/>
            <person name="Mehta T."/>
            <person name="Park D."/>
            <person name="Pearson M."/>
            <person name="Roberts A."/>
            <person name="Saif S."/>
            <person name="Shea T."/>
            <person name="Shenoy N."/>
            <person name="Sisk P."/>
            <person name="Stolte C."/>
            <person name="Sykes S."/>
            <person name="Thomson T."/>
            <person name="Walk T."/>
            <person name="White J."/>
            <person name="Yandava C."/>
            <person name="Izard J."/>
            <person name="Baranova O.V."/>
            <person name="Blanton J.M."/>
            <person name="Tanner A.C."/>
            <person name="Dewhirst F.E."/>
            <person name="Haas B."/>
            <person name="Nusbaum C."/>
            <person name="Birren B."/>
        </authorList>
    </citation>
    <scope>NUCLEOTIDE SEQUENCE [LARGE SCALE GENOMIC DNA]</scope>
    <source>
        <strain evidence="2">1-1 BBBD Race 1</strain>
    </source>
</reference>
<dbReference type="VEuPathDB" id="FungiDB:PTTG_28525"/>
<dbReference type="AlphaFoldDB" id="A0A180GBP1"/>
<dbReference type="EnsemblFungi" id="PTTG_28525-t43_1">
    <property type="protein sequence ID" value="PTTG_28525-t43_1-p1"/>
    <property type="gene ID" value="PTTG_28525"/>
</dbReference>
<protein>
    <submittedName>
        <fullName evidence="2 3">Uncharacterized protein</fullName>
    </submittedName>
</protein>
<gene>
    <name evidence="2" type="ORF">PTTG_28525</name>
</gene>
<accession>A0A180GBP1</accession>